<dbReference type="AlphaFoldDB" id="A0A0A1YSZ8"/>
<evidence type="ECO:0000313" key="3">
    <source>
        <dbReference type="Proteomes" id="UP000030060"/>
    </source>
</evidence>
<evidence type="ECO:0000313" key="2">
    <source>
        <dbReference type="EMBL" id="KGE64039.1"/>
    </source>
</evidence>
<dbReference type="Proteomes" id="UP000030060">
    <property type="component" value="Unassembled WGS sequence"/>
</dbReference>
<dbReference type="EMBL" id="ASGY01000250">
    <property type="protein sequence ID" value="KGE64039.1"/>
    <property type="molecule type" value="Genomic_DNA"/>
</dbReference>
<dbReference type="SMART" id="SM00331">
    <property type="entry name" value="PP2C_SIG"/>
    <property type="match status" value="1"/>
</dbReference>
<dbReference type="CDD" id="cd00143">
    <property type="entry name" value="PP2Cc"/>
    <property type="match status" value="1"/>
</dbReference>
<accession>A0A0A1YSZ8</accession>
<dbReference type="Gene3D" id="3.60.40.10">
    <property type="entry name" value="PPM-type phosphatase domain"/>
    <property type="match status" value="1"/>
</dbReference>
<dbReference type="PROSITE" id="PS51746">
    <property type="entry name" value="PPM_2"/>
    <property type="match status" value="1"/>
</dbReference>
<dbReference type="InterPro" id="IPR036457">
    <property type="entry name" value="PPM-type-like_dom_sf"/>
</dbReference>
<dbReference type="GO" id="GO:0004722">
    <property type="term" value="F:protein serine/threonine phosphatase activity"/>
    <property type="evidence" value="ECO:0007669"/>
    <property type="project" value="InterPro"/>
</dbReference>
<dbReference type="InterPro" id="IPR015655">
    <property type="entry name" value="PP2C"/>
</dbReference>
<dbReference type="InterPro" id="IPR001932">
    <property type="entry name" value="PPM-type_phosphatase-like_dom"/>
</dbReference>
<feature type="domain" description="PPM-type phosphatase" evidence="1">
    <location>
        <begin position="19"/>
        <end position="269"/>
    </location>
</feature>
<dbReference type="PANTHER" id="PTHR47992">
    <property type="entry name" value="PROTEIN PHOSPHATASE"/>
    <property type="match status" value="1"/>
</dbReference>
<proteinExistence type="predicted"/>
<dbReference type="Pfam" id="PF13672">
    <property type="entry name" value="PP2C_2"/>
    <property type="match status" value="1"/>
</dbReference>
<name>A0A0A1YSZ8_PSEFL</name>
<comment type="caution">
    <text evidence="2">The sequence shown here is derived from an EMBL/GenBank/DDBJ whole genome shotgun (WGS) entry which is preliminary data.</text>
</comment>
<dbReference type="SMART" id="SM00332">
    <property type="entry name" value="PP2Cc"/>
    <property type="match status" value="1"/>
</dbReference>
<organism evidence="2 3">
    <name type="scientific">Pseudomonas fluorescens LMG 5329</name>
    <dbReference type="NCBI Taxonomy" id="1324332"/>
    <lineage>
        <taxon>Bacteria</taxon>
        <taxon>Pseudomonadati</taxon>
        <taxon>Pseudomonadota</taxon>
        <taxon>Gammaproteobacteria</taxon>
        <taxon>Pseudomonadales</taxon>
        <taxon>Pseudomonadaceae</taxon>
        <taxon>Pseudomonas</taxon>
    </lineage>
</organism>
<dbReference type="RefSeq" id="WP_038851341.1">
    <property type="nucleotide sequence ID" value="NZ_ASGY01000250.1"/>
</dbReference>
<sequence length="271" mass="29487">MTDSPLSACGPYRLACAVAYGASDVGTVRQSNEDNFLVEPSLGLFAVADGMGGHEAGALASAEALISLRQALNAHRVDPLNDGSDPDATWSDPDMQAASRLHNALDQVNQCVYQQNVARQMSEGSGMGTTLTGVWRPHADGPLLLFHVGDSRLYRYRDGELSLLTRDQTWYQQALEAGKVDRLPARNLLLQAIGPGPRVEPQVRVQPVKRNDLLMLCSDGLHGCVPHQEMAQVLAAASRDTLETACQRLIHLTREYAGRDNVTVLLAWFDD</sequence>
<protein>
    <submittedName>
        <fullName evidence="2">Serine/threonine protein phosphatase</fullName>
    </submittedName>
</protein>
<dbReference type="SUPFAM" id="SSF81606">
    <property type="entry name" value="PP2C-like"/>
    <property type="match status" value="1"/>
</dbReference>
<reference evidence="2 3" key="1">
    <citation type="journal article" date="2013" name="Genome Announc.">
        <title>Draft Genome Sequence of Pseudomonas fluorescens LMG 5329, a White Line-Inducing Principle-Producing Bioindicator for the Mushroom Pathogen Pseudomonas tolaasii.</title>
        <authorList>
            <person name="Ghequire M.G."/>
            <person name="Rokni-Zadeh H."/>
            <person name="Zarrineh P."/>
            <person name="De Mot R."/>
        </authorList>
    </citation>
    <scope>NUCLEOTIDE SEQUENCE [LARGE SCALE GENOMIC DNA]</scope>
    <source>
        <strain evidence="2 3">LMG 5329</strain>
    </source>
</reference>
<gene>
    <name evidence="2" type="ORF">K814_0131085</name>
</gene>
<evidence type="ECO:0000259" key="1">
    <source>
        <dbReference type="PROSITE" id="PS51746"/>
    </source>
</evidence>
<dbReference type="OrthoDB" id="9801841at2"/>